<organism evidence="2 3">
    <name type="scientific">Candidatus Berkelbacteria bacterium CG23_combo_of_CG06-09_8_20_14_all_41_73</name>
    <dbReference type="NCBI Taxonomy" id="1974519"/>
    <lineage>
        <taxon>Bacteria</taxon>
        <taxon>Candidatus Berkelbacteria</taxon>
    </lineage>
</organism>
<evidence type="ECO:0000313" key="2">
    <source>
        <dbReference type="EMBL" id="PIP51024.1"/>
    </source>
</evidence>
<dbReference type="GO" id="GO:0004803">
    <property type="term" value="F:transposase activity"/>
    <property type="evidence" value="ECO:0007669"/>
    <property type="project" value="InterPro"/>
</dbReference>
<dbReference type="AlphaFoldDB" id="A0A2H0B037"/>
<dbReference type="Pfam" id="PF01797">
    <property type="entry name" value="Y1_Tnp"/>
    <property type="match status" value="1"/>
</dbReference>
<gene>
    <name evidence="2" type="ORF">COX11_00850</name>
</gene>
<dbReference type="Proteomes" id="UP000230671">
    <property type="component" value="Unassembled WGS sequence"/>
</dbReference>
<sequence>MYLIIPPKYSVSYAVGLIKSKSSSWLKKKNKKIPQGSFCCRGYFVSTVGVNEFAIKTYLRDQDKKRVDKLKLGFW</sequence>
<dbReference type="SUPFAM" id="SSF143422">
    <property type="entry name" value="Transposase IS200-like"/>
    <property type="match status" value="1"/>
</dbReference>
<dbReference type="GO" id="GO:0006313">
    <property type="term" value="P:DNA transposition"/>
    <property type="evidence" value="ECO:0007669"/>
    <property type="project" value="InterPro"/>
</dbReference>
<dbReference type="InterPro" id="IPR036515">
    <property type="entry name" value="Transposase_17_sf"/>
</dbReference>
<evidence type="ECO:0000259" key="1">
    <source>
        <dbReference type="Pfam" id="PF01797"/>
    </source>
</evidence>
<proteinExistence type="predicted"/>
<name>A0A2H0B037_9BACT</name>
<comment type="caution">
    <text evidence="2">The sequence shown here is derived from an EMBL/GenBank/DDBJ whole genome shotgun (WGS) entry which is preliminary data.</text>
</comment>
<dbReference type="Gene3D" id="3.30.70.1290">
    <property type="entry name" value="Transposase IS200-like"/>
    <property type="match status" value="1"/>
</dbReference>
<accession>A0A2H0B037</accession>
<protein>
    <recommendedName>
        <fullName evidence="1">Transposase IS200-like domain-containing protein</fullName>
    </recommendedName>
</protein>
<dbReference type="InterPro" id="IPR002686">
    <property type="entry name" value="Transposase_17"/>
</dbReference>
<reference evidence="2 3" key="1">
    <citation type="submission" date="2017-09" db="EMBL/GenBank/DDBJ databases">
        <title>Depth-based differentiation of microbial function through sediment-hosted aquifers and enrichment of novel symbionts in the deep terrestrial subsurface.</title>
        <authorList>
            <person name="Probst A.J."/>
            <person name="Ladd B."/>
            <person name="Jarett J.K."/>
            <person name="Geller-Mcgrath D.E."/>
            <person name="Sieber C.M."/>
            <person name="Emerson J.B."/>
            <person name="Anantharaman K."/>
            <person name="Thomas B.C."/>
            <person name="Malmstrom R."/>
            <person name="Stieglmeier M."/>
            <person name="Klingl A."/>
            <person name="Woyke T."/>
            <person name="Ryan C.M."/>
            <person name="Banfield J.F."/>
        </authorList>
    </citation>
    <scope>NUCLEOTIDE SEQUENCE [LARGE SCALE GENOMIC DNA]</scope>
    <source>
        <strain evidence="2">CG23_combo_of_CG06-09_8_20_14_all_41_73</strain>
    </source>
</reference>
<feature type="domain" description="Transposase IS200-like" evidence="1">
    <location>
        <begin position="4"/>
        <end position="62"/>
    </location>
</feature>
<dbReference type="GO" id="GO:0003677">
    <property type="term" value="F:DNA binding"/>
    <property type="evidence" value="ECO:0007669"/>
    <property type="project" value="InterPro"/>
</dbReference>
<dbReference type="EMBL" id="PCSO01000034">
    <property type="protein sequence ID" value="PIP51024.1"/>
    <property type="molecule type" value="Genomic_DNA"/>
</dbReference>
<evidence type="ECO:0000313" key="3">
    <source>
        <dbReference type="Proteomes" id="UP000230671"/>
    </source>
</evidence>